<comment type="caution">
    <text evidence="3">The sequence shown here is derived from an EMBL/GenBank/DDBJ whole genome shotgun (WGS) entry which is preliminary data.</text>
</comment>
<dbReference type="EMBL" id="CAJNIZ010003780">
    <property type="protein sequence ID" value="CAE7225886.1"/>
    <property type="molecule type" value="Genomic_DNA"/>
</dbReference>
<keyword evidence="4" id="KW-1185">Reference proteome</keyword>
<comment type="similarity">
    <text evidence="1">Belongs to the glycosyltransferase 47 family.</text>
</comment>
<sequence length="230" mass="26188">MFPARSFYEQDTVISIPSRFVPDPRSRRFGGRTVLGFFAGSPNSCARKRLLEALAAEPGFDVSTSFAQDDQDYRERMWRARFCFVLRGSSHTNNVRLYDVMAHGCVPVIVSDDFQAPLDRLLPWREMAIFLPTSSIPRLAHILRHEITKADRWRYFQNIALGSPQGAKGFPADLAMAKIMVATRGLDEETLWSGLSASKVFEWHESHFWMLFYADVASKLRDRLAAHKAG</sequence>
<evidence type="ECO:0000313" key="3">
    <source>
        <dbReference type="EMBL" id="CAE7225886.1"/>
    </source>
</evidence>
<proteinExistence type="inferred from homology"/>
<dbReference type="InterPro" id="IPR004263">
    <property type="entry name" value="Exostosin"/>
</dbReference>
<dbReference type="PANTHER" id="PTHR11062:SF281">
    <property type="entry name" value="EXOSTOSIN-LIKE 2"/>
    <property type="match status" value="1"/>
</dbReference>
<dbReference type="PANTHER" id="PTHR11062">
    <property type="entry name" value="EXOSTOSIN HEPARAN SULFATE GLYCOSYLTRANSFERASE -RELATED"/>
    <property type="match status" value="1"/>
</dbReference>
<evidence type="ECO:0000256" key="1">
    <source>
        <dbReference type="ARBA" id="ARBA00010271"/>
    </source>
</evidence>
<dbReference type="AlphaFoldDB" id="A0A812KF87"/>
<dbReference type="Pfam" id="PF03016">
    <property type="entry name" value="Exostosin_GT47"/>
    <property type="match status" value="1"/>
</dbReference>
<dbReference type="InterPro" id="IPR040911">
    <property type="entry name" value="Exostosin_GT47"/>
</dbReference>
<feature type="domain" description="Exostosin GT47" evidence="2">
    <location>
        <begin position="9"/>
        <end position="144"/>
    </location>
</feature>
<dbReference type="OrthoDB" id="1924787at2759"/>
<dbReference type="GO" id="GO:0016757">
    <property type="term" value="F:glycosyltransferase activity"/>
    <property type="evidence" value="ECO:0007669"/>
    <property type="project" value="InterPro"/>
</dbReference>
<reference evidence="3" key="1">
    <citation type="submission" date="2021-02" db="EMBL/GenBank/DDBJ databases">
        <authorList>
            <person name="Dougan E. K."/>
            <person name="Rhodes N."/>
            <person name="Thang M."/>
            <person name="Chan C."/>
        </authorList>
    </citation>
    <scope>NUCLEOTIDE SEQUENCE</scope>
</reference>
<protein>
    <recommendedName>
        <fullName evidence="2">Exostosin GT47 domain-containing protein</fullName>
    </recommendedName>
</protein>
<evidence type="ECO:0000259" key="2">
    <source>
        <dbReference type="Pfam" id="PF03016"/>
    </source>
</evidence>
<evidence type="ECO:0000313" key="4">
    <source>
        <dbReference type="Proteomes" id="UP000649617"/>
    </source>
</evidence>
<gene>
    <name evidence="3" type="ORF">SPIL2461_LOCUS3194</name>
</gene>
<dbReference type="Proteomes" id="UP000649617">
    <property type="component" value="Unassembled WGS sequence"/>
</dbReference>
<name>A0A812KF87_SYMPI</name>
<accession>A0A812KF87</accession>
<organism evidence="3 4">
    <name type="scientific">Symbiodinium pilosum</name>
    <name type="common">Dinoflagellate</name>
    <dbReference type="NCBI Taxonomy" id="2952"/>
    <lineage>
        <taxon>Eukaryota</taxon>
        <taxon>Sar</taxon>
        <taxon>Alveolata</taxon>
        <taxon>Dinophyceae</taxon>
        <taxon>Suessiales</taxon>
        <taxon>Symbiodiniaceae</taxon>
        <taxon>Symbiodinium</taxon>
    </lineage>
</organism>